<reference evidence="14 15" key="1">
    <citation type="journal article" date="2013" name="Genome Announc.">
        <title>Draft genome sequence of MKD8, a conjugal recipient Mycobacterium smegmatis strain.</title>
        <authorList>
            <person name="Gray T.A."/>
            <person name="Palumbo M.J."/>
            <person name="Derbyshire K.M."/>
        </authorList>
    </citation>
    <scope>NUCLEOTIDE SEQUENCE [LARGE SCALE GENOMIC DNA]</scope>
    <source>
        <strain evidence="14 15">MKD8</strain>
    </source>
</reference>
<accession>A0A2U9PT25</accession>
<proteinExistence type="inferred from homology"/>
<comment type="similarity">
    <text evidence="3">Belongs to the long-chain O-acyltransferase family.</text>
</comment>
<keyword evidence="9" id="KW-0012">Acyltransferase</keyword>
<comment type="pathway">
    <text evidence="1">Glycerolipid metabolism; triacylglycerol biosynthesis.</text>
</comment>
<dbReference type="Pfam" id="PF03007">
    <property type="entry name" value="WS_DGAT_cat"/>
    <property type="match status" value="1"/>
</dbReference>
<dbReference type="PANTHER" id="PTHR31650:SF1">
    <property type="entry name" value="WAX ESTER SYNTHASE_DIACYLGLYCEROL ACYLTRANSFERASE 4-RELATED"/>
    <property type="match status" value="1"/>
</dbReference>
<evidence type="ECO:0000256" key="5">
    <source>
        <dbReference type="ARBA" id="ARBA00022516"/>
    </source>
</evidence>
<feature type="domain" description="O-acyltransferase WSD1 C-terminal" evidence="13">
    <location>
        <begin position="283"/>
        <end position="418"/>
    </location>
</feature>
<dbReference type="GO" id="GO:0005886">
    <property type="term" value="C:plasma membrane"/>
    <property type="evidence" value="ECO:0007669"/>
    <property type="project" value="TreeGrafter"/>
</dbReference>
<sequence length="451" mass="48743">MAEFLTSTDEFMWSLGEDPVLRSTIVSLMILERAPEWDLVVERFERLTRVAPRFRQVVSPTVPPLPARWEEHAEFDLDWHLHRVSAPQPRTFPVLVNLAEVAMMTDLDRTRPLWEVTLVEGMADGSAALLCKFDHALTDGVGAVALAAALYDELEVLAASEGSKRPSGSVAAQVLETIRHPLTTAATAFDTAVSIYRAARPIAGPLSPVMRRRSATRRLEILEVSRSGLRRAGDAAGGTVNDAFLAAVTGGLRRYHDHHGVTVDQLMTSMPISVRGPHDGIGGNRATLVRFDVPVGEVDPMRRIREIHARTMAARGEKALAYTQLIAKALNVMPRGYVGSELRHVDFIASDVPGSPVPLKMGGAPIRSQYAFSPTLGAAVNTTLLSYVDVCAIGVNIDAGAIPDHDVLRDCLTAGFEETLSVHAAGGGPNPTTGGARPRRPHGAPRRPRRG</sequence>
<keyword evidence="5" id="KW-0444">Lipid biosynthesis</keyword>
<dbReference type="GO" id="GO:0006071">
    <property type="term" value="P:glycerol metabolic process"/>
    <property type="evidence" value="ECO:0007669"/>
    <property type="project" value="UniProtKB-KW"/>
</dbReference>
<evidence type="ECO:0000256" key="3">
    <source>
        <dbReference type="ARBA" id="ARBA00009587"/>
    </source>
</evidence>
<evidence type="ECO:0000256" key="2">
    <source>
        <dbReference type="ARBA" id="ARBA00005189"/>
    </source>
</evidence>
<dbReference type="GO" id="GO:0004144">
    <property type="term" value="F:diacylglycerol O-acyltransferase activity"/>
    <property type="evidence" value="ECO:0007669"/>
    <property type="project" value="UniProtKB-EC"/>
</dbReference>
<evidence type="ECO:0000256" key="11">
    <source>
        <dbReference type="SAM" id="MobiDB-lite"/>
    </source>
</evidence>
<dbReference type="InterPro" id="IPR045034">
    <property type="entry name" value="O-acyltransferase_WSD1-like"/>
</dbReference>
<evidence type="ECO:0000259" key="12">
    <source>
        <dbReference type="Pfam" id="PF03007"/>
    </source>
</evidence>
<dbReference type="AlphaFoldDB" id="A0A2U9PT25"/>
<evidence type="ECO:0000256" key="1">
    <source>
        <dbReference type="ARBA" id="ARBA00004771"/>
    </source>
</evidence>
<protein>
    <recommendedName>
        <fullName evidence="4">diacylglycerol O-acyltransferase</fullName>
        <ecNumber evidence="4">2.3.1.20</ecNumber>
    </recommendedName>
</protein>
<evidence type="ECO:0000256" key="6">
    <source>
        <dbReference type="ARBA" id="ARBA00022679"/>
    </source>
</evidence>
<dbReference type="GO" id="GO:0071731">
    <property type="term" value="P:response to nitric oxide"/>
    <property type="evidence" value="ECO:0007669"/>
    <property type="project" value="TreeGrafter"/>
</dbReference>
<dbReference type="GO" id="GO:0019432">
    <property type="term" value="P:triglyceride biosynthetic process"/>
    <property type="evidence" value="ECO:0007669"/>
    <property type="project" value="UniProtKB-UniPathway"/>
</dbReference>
<dbReference type="GO" id="GO:0051701">
    <property type="term" value="P:biological process involved in interaction with host"/>
    <property type="evidence" value="ECO:0007669"/>
    <property type="project" value="TreeGrafter"/>
</dbReference>
<dbReference type="GO" id="GO:0001666">
    <property type="term" value="P:response to hypoxia"/>
    <property type="evidence" value="ECO:0007669"/>
    <property type="project" value="TreeGrafter"/>
</dbReference>
<dbReference type="UniPathway" id="UPA00282"/>
<dbReference type="Pfam" id="PF06974">
    <property type="entry name" value="WS_DGAT_C"/>
    <property type="match status" value="1"/>
</dbReference>
<gene>
    <name evidence="14" type="ORF">D806_039220</name>
</gene>
<evidence type="ECO:0000256" key="10">
    <source>
        <dbReference type="ARBA" id="ARBA00048109"/>
    </source>
</evidence>
<feature type="region of interest" description="Disordered" evidence="11">
    <location>
        <begin position="422"/>
        <end position="451"/>
    </location>
</feature>
<feature type="compositionally biased region" description="Basic residues" evidence="11">
    <location>
        <begin position="437"/>
        <end position="451"/>
    </location>
</feature>
<comment type="catalytic activity">
    <reaction evidence="10">
        <text>an acyl-CoA + a 1,2-diacyl-sn-glycerol = a triacyl-sn-glycerol + CoA</text>
        <dbReference type="Rhea" id="RHEA:10868"/>
        <dbReference type="ChEBI" id="CHEBI:17815"/>
        <dbReference type="ChEBI" id="CHEBI:57287"/>
        <dbReference type="ChEBI" id="CHEBI:58342"/>
        <dbReference type="ChEBI" id="CHEBI:64615"/>
        <dbReference type="EC" id="2.3.1.20"/>
    </reaction>
</comment>
<feature type="domain" description="O-acyltransferase WSD1-like N-terminal" evidence="12">
    <location>
        <begin position="26"/>
        <end position="243"/>
    </location>
</feature>
<evidence type="ECO:0000313" key="14">
    <source>
        <dbReference type="EMBL" id="AWT54888.1"/>
    </source>
</evidence>
<dbReference type="EMBL" id="CP027541">
    <property type="protein sequence ID" value="AWT54888.1"/>
    <property type="molecule type" value="Genomic_DNA"/>
</dbReference>
<dbReference type="Proteomes" id="UP000011200">
    <property type="component" value="Chromosome"/>
</dbReference>
<name>A0A2U9PT25_MYCSE</name>
<evidence type="ECO:0000256" key="7">
    <source>
        <dbReference type="ARBA" id="ARBA00022798"/>
    </source>
</evidence>
<evidence type="ECO:0000259" key="13">
    <source>
        <dbReference type="Pfam" id="PF06974"/>
    </source>
</evidence>
<evidence type="ECO:0000256" key="4">
    <source>
        <dbReference type="ARBA" id="ARBA00013244"/>
    </source>
</evidence>
<dbReference type="InterPro" id="IPR004255">
    <property type="entry name" value="O-acyltransferase_WSD1_N"/>
</dbReference>
<evidence type="ECO:0000256" key="9">
    <source>
        <dbReference type="ARBA" id="ARBA00023315"/>
    </source>
</evidence>
<keyword evidence="7" id="KW-0319">Glycerol metabolism</keyword>
<organism evidence="14 15">
    <name type="scientific">Mycolicibacterium smegmatis (strain MKD8)</name>
    <name type="common">Mycobacterium smegmatis</name>
    <dbReference type="NCBI Taxonomy" id="1214915"/>
    <lineage>
        <taxon>Bacteria</taxon>
        <taxon>Bacillati</taxon>
        <taxon>Actinomycetota</taxon>
        <taxon>Actinomycetes</taxon>
        <taxon>Mycobacteriales</taxon>
        <taxon>Mycobacteriaceae</taxon>
        <taxon>Mycolicibacterium</taxon>
    </lineage>
</organism>
<dbReference type="PANTHER" id="PTHR31650">
    <property type="entry name" value="O-ACYLTRANSFERASE (WSD1-LIKE) FAMILY PROTEIN"/>
    <property type="match status" value="1"/>
</dbReference>
<evidence type="ECO:0000256" key="8">
    <source>
        <dbReference type="ARBA" id="ARBA00023098"/>
    </source>
</evidence>
<keyword evidence="8" id="KW-0443">Lipid metabolism</keyword>
<dbReference type="InterPro" id="IPR009721">
    <property type="entry name" value="O-acyltransferase_WSD1_C"/>
</dbReference>
<dbReference type="SUPFAM" id="SSF52777">
    <property type="entry name" value="CoA-dependent acyltransferases"/>
    <property type="match status" value="2"/>
</dbReference>
<dbReference type="EC" id="2.3.1.20" evidence="4"/>
<keyword evidence="6" id="KW-0808">Transferase</keyword>
<comment type="pathway">
    <text evidence="2">Lipid metabolism.</text>
</comment>
<reference evidence="15" key="2">
    <citation type="submission" date="2018-03" db="EMBL/GenBank/DDBJ databases">
        <authorList>
            <person name="Derbyshire K."/>
            <person name="Gray T.A."/>
            <person name="Champion M."/>
        </authorList>
    </citation>
    <scope>NUCLEOTIDE SEQUENCE [LARGE SCALE GENOMIC DNA]</scope>
    <source>
        <strain evidence="15">MKD8</strain>
    </source>
</reference>
<evidence type="ECO:0000313" key="15">
    <source>
        <dbReference type="Proteomes" id="UP000011200"/>
    </source>
</evidence>